<evidence type="ECO:0000256" key="5">
    <source>
        <dbReference type="ARBA" id="ARBA00023015"/>
    </source>
</evidence>
<comment type="function">
    <text evidence="7">Responsible for the coupling of flagellin expression to flagellar assembly by preventing expression of the flagellin genes when a component of the middle class of proteins is defective. It negatively regulates flagellar genes by inhibiting the activity of FliA by directly binding to FliA.</text>
</comment>
<protein>
    <recommendedName>
        <fullName evidence="2">Negative regulator of flagellin synthesis</fullName>
    </recommendedName>
    <alternativeName>
        <fullName evidence="8">Anti-sigma-28 factor</fullName>
    </alternativeName>
</protein>
<evidence type="ECO:0000313" key="11">
    <source>
        <dbReference type="EMBL" id="TKG00926.1"/>
    </source>
</evidence>
<dbReference type="OrthoDB" id="7064195at2"/>
<dbReference type="SUPFAM" id="SSF101498">
    <property type="entry name" value="Anti-sigma factor FlgM"/>
    <property type="match status" value="1"/>
</dbReference>
<evidence type="ECO:0000256" key="9">
    <source>
        <dbReference type="SAM" id="MobiDB-lite"/>
    </source>
</evidence>
<feature type="domain" description="Anti-sigma-28 factor FlgM C-terminal" evidence="10">
    <location>
        <begin position="57"/>
        <end position="111"/>
    </location>
</feature>
<dbReference type="InterPro" id="IPR031316">
    <property type="entry name" value="FlgM_C"/>
</dbReference>
<dbReference type="NCBIfam" id="TIGR03824">
    <property type="entry name" value="FlgM_jcvi"/>
    <property type="match status" value="1"/>
</dbReference>
<sequence length="119" mass="12636">MTVQVPIFEEKGLTMAGIDNIRSGQTLTTTNRSAARSDSSSQASRSDVAAKSPTSKDAVSLSQQSKAIGQLQQDMAAQPSFDTVKVAAIKEAIANGSYTVDPEKLADNMIKFENELKGL</sequence>
<dbReference type="Proteomes" id="UP000305840">
    <property type="component" value="Unassembled WGS sequence"/>
</dbReference>
<name>A0A4U2ED78_9VIBR</name>
<evidence type="ECO:0000256" key="1">
    <source>
        <dbReference type="ARBA" id="ARBA00005322"/>
    </source>
</evidence>
<comment type="caution">
    <text evidence="11">The sequence shown here is derived from an EMBL/GenBank/DDBJ whole genome shotgun (WGS) entry which is preliminary data.</text>
</comment>
<dbReference type="GO" id="GO:0045892">
    <property type="term" value="P:negative regulation of DNA-templated transcription"/>
    <property type="evidence" value="ECO:0007669"/>
    <property type="project" value="InterPro"/>
</dbReference>
<reference evidence="11 12" key="1">
    <citation type="submission" date="2019-04" db="EMBL/GenBank/DDBJ databases">
        <title>A reverse ecology approach based on a biological definition of microbial populations.</title>
        <authorList>
            <person name="Arevalo P."/>
            <person name="Vaninsberghe D."/>
            <person name="Elsherbini J."/>
            <person name="Gore J."/>
            <person name="Polz M."/>
        </authorList>
    </citation>
    <scope>NUCLEOTIDE SEQUENCE [LARGE SCALE GENOMIC DNA]</scope>
    <source>
        <strain evidence="11 12">10N.222.48.A1</strain>
    </source>
</reference>
<evidence type="ECO:0000256" key="3">
    <source>
        <dbReference type="ARBA" id="ARBA00022491"/>
    </source>
</evidence>
<evidence type="ECO:0000256" key="4">
    <source>
        <dbReference type="ARBA" id="ARBA00022795"/>
    </source>
</evidence>
<dbReference type="InterPro" id="IPR035890">
    <property type="entry name" value="Anti-sigma-28_factor_FlgM_sf"/>
</dbReference>
<keyword evidence="11" id="KW-0969">Cilium</keyword>
<dbReference type="GO" id="GO:0044781">
    <property type="term" value="P:bacterial-type flagellum organization"/>
    <property type="evidence" value="ECO:0007669"/>
    <property type="project" value="UniProtKB-KW"/>
</dbReference>
<evidence type="ECO:0000256" key="8">
    <source>
        <dbReference type="ARBA" id="ARBA00030117"/>
    </source>
</evidence>
<keyword evidence="11" id="KW-0966">Cell projection</keyword>
<proteinExistence type="inferred from homology"/>
<comment type="similarity">
    <text evidence="1">Belongs to the FlgM family.</text>
</comment>
<accession>A0A4U2ED78</accession>
<keyword evidence="5" id="KW-0805">Transcription regulation</keyword>
<evidence type="ECO:0000259" key="10">
    <source>
        <dbReference type="Pfam" id="PF04316"/>
    </source>
</evidence>
<organism evidence="11 12">
    <name type="scientific">Vibrio lentus</name>
    <dbReference type="NCBI Taxonomy" id="136468"/>
    <lineage>
        <taxon>Bacteria</taxon>
        <taxon>Pseudomonadati</taxon>
        <taxon>Pseudomonadota</taxon>
        <taxon>Gammaproteobacteria</taxon>
        <taxon>Vibrionales</taxon>
        <taxon>Vibrionaceae</taxon>
        <taxon>Vibrio</taxon>
    </lineage>
</organism>
<evidence type="ECO:0000256" key="2">
    <source>
        <dbReference type="ARBA" id="ARBA00017823"/>
    </source>
</evidence>
<feature type="region of interest" description="Disordered" evidence="9">
    <location>
        <begin position="24"/>
        <end position="63"/>
    </location>
</feature>
<evidence type="ECO:0000256" key="7">
    <source>
        <dbReference type="ARBA" id="ARBA00024739"/>
    </source>
</evidence>
<keyword evidence="6" id="KW-0804">Transcription</keyword>
<keyword evidence="4" id="KW-1005">Bacterial flagellum biogenesis</keyword>
<dbReference type="AlphaFoldDB" id="A0A4U2ED78"/>
<dbReference type="InterPro" id="IPR007412">
    <property type="entry name" value="FlgM"/>
</dbReference>
<keyword evidence="11" id="KW-0282">Flagellum</keyword>
<feature type="compositionally biased region" description="Low complexity" evidence="9">
    <location>
        <begin position="32"/>
        <end position="50"/>
    </location>
</feature>
<dbReference type="Pfam" id="PF04316">
    <property type="entry name" value="FlgM"/>
    <property type="match status" value="1"/>
</dbReference>
<dbReference type="EMBL" id="SYVO01000133">
    <property type="protein sequence ID" value="TKG00926.1"/>
    <property type="molecule type" value="Genomic_DNA"/>
</dbReference>
<keyword evidence="3" id="KW-0678">Repressor</keyword>
<evidence type="ECO:0000256" key="6">
    <source>
        <dbReference type="ARBA" id="ARBA00023163"/>
    </source>
</evidence>
<evidence type="ECO:0000313" key="12">
    <source>
        <dbReference type="Proteomes" id="UP000305840"/>
    </source>
</evidence>
<gene>
    <name evidence="11" type="primary">flgM</name>
    <name evidence="11" type="ORF">FCV91_24215</name>
</gene>
<feature type="compositionally biased region" description="Polar residues" evidence="9">
    <location>
        <begin position="52"/>
        <end position="63"/>
    </location>
</feature>